<dbReference type="InterPro" id="IPR051413">
    <property type="entry name" value="K/Na_HCN_channel"/>
</dbReference>
<keyword evidence="6 7" id="KW-0472">Membrane</keyword>
<evidence type="ECO:0000256" key="6">
    <source>
        <dbReference type="ARBA" id="ARBA00023136"/>
    </source>
</evidence>
<dbReference type="InterPro" id="IPR014710">
    <property type="entry name" value="RmlC-like_jellyroll"/>
</dbReference>
<dbReference type="SMART" id="SM00100">
    <property type="entry name" value="cNMP"/>
    <property type="match status" value="1"/>
</dbReference>
<dbReference type="GO" id="GO:0003254">
    <property type="term" value="P:regulation of membrane depolarization"/>
    <property type="evidence" value="ECO:0007669"/>
    <property type="project" value="TreeGrafter"/>
</dbReference>
<keyword evidence="4 7" id="KW-1133">Transmembrane helix</keyword>
<dbReference type="InterPro" id="IPR018490">
    <property type="entry name" value="cNMP-bd_dom_sf"/>
</dbReference>
<evidence type="ECO:0000256" key="5">
    <source>
        <dbReference type="ARBA" id="ARBA00023065"/>
    </source>
</evidence>
<evidence type="ECO:0000313" key="10">
    <source>
        <dbReference type="Proteomes" id="UP001174136"/>
    </source>
</evidence>
<dbReference type="GO" id="GO:0005249">
    <property type="term" value="F:voltage-gated potassium channel activity"/>
    <property type="evidence" value="ECO:0007669"/>
    <property type="project" value="TreeGrafter"/>
</dbReference>
<evidence type="ECO:0000313" key="9">
    <source>
        <dbReference type="EMBL" id="KAK0138808.1"/>
    </source>
</evidence>
<dbReference type="GO" id="GO:0030424">
    <property type="term" value="C:axon"/>
    <property type="evidence" value="ECO:0007669"/>
    <property type="project" value="TreeGrafter"/>
</dbReference>
<comment type="caution">
    <text evidence="9">The sequence shown here is derived from an EMBL/GenBank/DDBJ whole genome shotgun (WGS) entry which is preliminary data.</text>
</comment>
<dbReference type="Pfam" id="PF00520">
    <property type="entry name" value="Ion_trans"/>
    <property type="match status" value="1"/>
</dbReference>
<keyword evidence="5" id="KW-0406">Ion transport</keyword>
<keyword evidence="10" id="KW-1185">Reference proteome</keyword>
<dbReference type="InterPro" id="IPR000595">
    <property type="entry name" value="cNMP-bd_dom"/>
</dbReference>
<keyword evidence="3 7" id="KW-0812">Transmembrane</keyword>
<dbReference type="PANTHER" id="PTHR45689">
    <property type="entry name" value="I[[H]] CHANNEL, ISOFORM E"/>
    <property type="match status" value="1"/>
</dbReference>
<evidence type="ECO:0000256" key="1">
    <source>
        <dbReference type="ARBA" id="ARBA00004141"/>
    </source>
</evidence>
<dbReference type="EMBL" id="JAOPHQ010004571">
    <property type="protein sequence ID" value="KAK0138808.1"/>
    <property type="molecule type" value="Genomic_DNA"/>
</dbReference>
<dbReference type="PROSITE" id="PS50042">
    <property type="entry name" value="CNMP_BINDING_3"/>
    <property type="match status" value="1"/>
</dbReference>
<comment type="subcellular location">
    <subcellularLocation>
        <location evidence="1">Membrane</location>
        <topology evidence="1">Multi-pass membrane protein</topology>
    </subcellularLocation>
</comment>
<dbReference type="CDD" id="cd00038">
    <property type="entry name" value="CAP_ED"/>
    <property type="match status" value="1"/>
</dbReference>
<dbReference type="PANTHER" id="PTHR45689:SF8">
    <property type="entry name" value="POTASSIUM_SODIUM HYPERPOLARIZATION-ACTIVATED CYCLIC NUCLEOTIDE-GATED CHANNEL 2-LIKE"/>
    <property type="match status" value="1"/>
</dbReference>
<keyword evidence="2" id="KW-0813">Transport</keyword>
<dbReference type="Pfam" id="PF00027">
    <property type="entry name" value="cNMP_binding"/>
    <property type="match status" value="1"/>
</dbReference>
<dbReference type="SUPFAM" id="SSF81324">
    <property type="entry name" value="Voltage-gated potassium channels"/>
    <property type="match status" value="1"/>
</dbReference>
<dbReference type="InterPro" id="IPR005821">
    <property type="entry name" value="Ion_trans_dom"/>
</dbReference>
<dbReference type="AlphaFoldDB" id="A0AA47MEG1"/>
<name>A0AA47MEG1_MERPO</name>
<evidence type="ECO:0000256" key="2">
    <source>
        <dbReference type="ARBA" id="ARBA00022448"/>
    </source>
</evidence>
<dbReference type="Gene3D" id="2.60.120.10">
    <property type="entry name" value="Jelly Rolls"/>
    <property type="match status" value="1"/>
</dbReference>
<organism evidence="9 10">
    <name type="scientific">Merluccius polli</name>
    <name type="common">Benguela hake</name>
    <name type="synonym">Merluccius cadenati</name>
    <dbReference type="NCBI Taxonomy" id="89951"/>
    <lineage>
        <taxon>Eukaryota</taxon>
        <taxon>Metazoa</taxon>
        <taxon>Chordata</taxon>
        <taxon>Craniata</taxon>
        <taxon>Vertebrata</taxon>
        <taxon>Euteleostomi</taxon>
        <taxon>Actinopterygii</taxon>
        <taxon>Neopterygii</taxon>
        <taxon>Teleostei</taxon>
        <taxon>Neoteleostei</taxon>
        <taxon>Acanthomorphata</taxon>
        <taxon>Zeiogadaria</taxon>
        <taxon>Gadariae</taxon>
        <taxon>Gadiformes</taxon>
        <taxon>Gadoidei</taxon>
        <taxon>Merlucciidae</taxon>
        <taxon>Merluccius</taxon>
    </lineage>
</organism>
<evidence type="ECO:0000256" key="3">
    <source>
        <dbReference type="ARBA" id="ARBA00022692"/>
    </source>
</evidence>
<evidence type="ECO:0000256" key="7">
    <source>
        <dbReference type="SAM" id="Phobius"/>
    </source>
</evidence>
<feature type="domain" description="Cyclic nucleotide-binding" evidence="8">
    <location>
        <begin position="190"/>
        <end position="304"/>
    </location>
</feature>
<dbReference type="GO" id="GO:0035725">
    <property type="term" value="P:sodium ion transmembrane transport"/>
    <property type="evidence" value="ECO:0007669"/>
    <property type="project" value="TreeGrafter"/>
</dbReference>
<gene>
    <name evidence="9" type="primary">HCN1_3</name>
    <name evidence="9" type="ORF">N1851_024647</name>
</gene>
<reference evidence="9" key="1">
    <citation type="journal article" date="2023" name="Front. Mar. Sci.">
        <title>A new Merluccius polli reference genome to investigate the effects of global change in West African waters.</title>
        <authorList>
            <person name="Mateo J.L."/>
            <person name="Blanco-Fernandez C."/>
            <person name="Garcia-Vazquez E."/>
            <person name="Machado-Schiaffino G."/>
        </authorList>
    </citation>
    <scope>NUCLEOTIDE SEQUENCE</scope>
    <source>
        <strain evidence="9">C29</strain>
        <tissue evidence="9">Fin</tissue>
    </source>
</reference>
<evidence type="ECO:0000256" key="4">
    <source>
        <dbReference type="ARBA" id="ARBA00022989"/>
    </source>
</evidence>
<dbReference type="Proteomes" id="UP001174136">
    <property type="component" value="Unassembled WGS sequence"/>
</dbReference>
<dbReference type="GO" id="GO:0030425">
    <property type="term" value="C:dendrite"/>
    <property type="evidence" value="ECO:0007669"/>
    <property type="project" value="TreeGrafter"/>
</dbReference>
<dbReference type="SUPFAM" id="SSF51206">
    <property type="entry name" value="cAMP-binding domain-like"/>
    <property type="match status" value="1"/>
</dbReference>
<feature type="transmembrane region" description="Helical" evidence="7">
    <location>
        <begin position="87"/>
        <end position="107"/>
    </location>
</feature>
<dbReference type="GO" id="GO:0098855">
    <property type="term" value="C:HCN channel complex"/>
    <property type="evidence" value="ECO:0007669"/>
    <property type="project" value="TreeGrafter"/>
</dbReference>
<accession>A0AA47MEG1</accession>
<sequence>MTYLKTWFIPDLLSAFPVDIILLIAEHQILDQTPLLAMKILRILMFLRIISMVRLLRVSRLVTFFNKLETSVSGFHLEFPRMFFRNILVFIIMFLVCHWNGCLQYFVAMAMDFPEDCWVRKENFLVNHLEDYMVYRKLPKQLWRRTMDYYRTRYGGRWFDEKNLLNMVSKPLREEILTAVCRTLLKKVPMFKDQGANFINAVLPKLVFEVFQEGDMIFREKAPGDRMFFISEGHVTIEMDGVQRELFDGDYFGEVGLLKHGVRAVTARALTICWVFSLSADSLHQILHSFPHVKQQIEETAVRRGRKN</sequence>
<dbReference type="Gene3D" id="1.10.287.70">
    <property type="match status" value="1"/>
</dbReference>
<proteinExistence type="predicted"/>
<protein>
    <submittedName>
        <fullName evidence="9">Potassium/sodium hyperpolarization-activated cyclic nucleotide-gated channel 1</fullName>
    </submittedName>
</protein>
<evidence type="ECO:0000259" key="8">
    <source>
        <dbReference type="PROSITE" id="PS50042"/>
    </source>
</evidence>